<sequence length="284" mass="31118">MNSNPFRDAALAAAQRGWFVFPLEPGRKVPATLRIRGHDGTVRTWPQYATTDIDRVRRWWSRHHRYNIAVATGPSNLHVIDIDSHTNDLDVDTNLYPPTFTITTPRGRHLYYAAPITPRLRNTVGLLADDVDTRGDGGYVVTAGSATPHGEYRIVQDLPVADLPTWLIDAFAPAPPPLPTTTPALPEAYIAAIVTDEAARVAAAQHHSRNGTLFRAAFNLGRLVAAGALQESRARTALATAAAHHIGRHGFTRTELDRTLTNGLAYGARHPRPLNLARPPDQQP</sequence>
<feature type="region of interest" description="Disordered" evidence="1">
    <location>
        <begin position="265"/>
        <end position="284"/>
    </location>
</feature>
<proteinExistence type="predicted"/>
<dbReference type="EMBL" id="QZFU01000015">
    <property type="protein sequence ID" value="RJO77705.1"/>
    <property type="molecule type" value="Genomic_DNA"/>
</dbReference>
<keyword evidence="4" id="KW-1185">Reference proteome</keyword>
<dbReference type="RefSeq" id="WP_120039230.1">
    <property type="nucleotide sequence ID" value="NZ_QZFU01000015.1"/>
</dbReference>
<dbReference type="Proteomes" id="UP000266677">
    <property type="component" value="Unassembled WGS sequence"/>
</dbReference>
<evidence type="ECO:0000256" key="1">
    <source>
        <dbReference type="SAM" id="MobiDB-lite"/>
    </source>
</evidence>
<dbReference type="InterPro" id="IPR015330">
    <property type="entry name" value="DNA_primase/pol_bifunc_N"/>
</dbReference>
<protein>
    <submittedName>
        <fullName evidence="3">DNA primase</fullName>
    </submittedName>
</protein>
<dbReference type="AlphaFoldDB" id="A0A3A4KQ70"/>
<dbReference type="CDD" id="cd04859">
    <property type="entry name" value="Prim_Pol"/>
    <property type="match status" value="1"/>
</dbReference>
<dbReference type="SUPFAM" id="SSF56747">
    <property type="entry name" value="Prim-pol domain"/>
    <property type="match status" value="1"/>
</dbReference>
<dbReference type="Pfam" id="PF09250">
    <property type="entry name" value="Prim-Pol"/>
    <property type="match status" value="1"/>
</dbReference>
<evidence type="ECO:0000259" key="2">
    <source>
        <dbReference type="SMART" id="SM00943"/>
    </source>
</evidence>
<dbReference type="OrthoDB" id="3218228at2"/>
<evidence type="ECO:0000313" key="4">
    <source>
        <dbReference type="Proteomes" id="UP000266677"/>
    </source>
</evidence>
<comment type="caution">
    <text evidence="3">The sequence shown here is derived from an EMBL/GenBank/DDBJ whole genome shotgun (WGS) entry which is preliminary data.</text>
</comment>
<evidence type="ECO:0000313" key="3">
    <source>
        <dbReference type="EMBL" id="RJO77705.1"/>
    </source>
</evidence>
<feature type="domain" description="DNA primase/polymerase bifunctional N-terminal" evidence="2">
    <location>
        <begin position="10"/>
        <end position="167"/>
    </location>
</feature>
<organism evidence="3 4">
    <name type="scientific">Nocardia panacis</name>
    <dbReference type="NCBI Taxonomy" id="2340916"/>
    <lineage>
        <taxon>Bacteria</taxon>
        <taxon>Bacillati</taxon>
        <taxon>Actinomycetota</taxon>
        <taxon>Actinomycetes</taxon>
        <taxon>Mycobacteriales</taxon>
        <taxon>Nocardiaceae</taxon>
        <taxon>Nocardia</taxon>
    </lineage>
</organism>
<accession>A0A3A4KQ70</accession>
<gene>
    <name evidence="3" type="ORF">D5S18_08215</name>
</gene>
<name>A0A3A4KQ70_9NOCA</name>
<dbReference type="SMART" id="SM00943">
    <property type="entry name" value="Prim-Pol"/>
    <property type="match status" value="1"/>
</dbReference>
<reference evidence="3 4" key="1">
    <citation type="submission" date="2018-09" db="EMBL/GenBank/DDBJ databases">
        <title>YIM PH21274 draft genome.</title>
        <authorList>
            <person name="Miao C."/>
        </authorList>
    </citation>
    <scope>NUCLEOTIDE SEQUENCE [LARGE SCALE GENOMIC DNA]</scope>
    <source>
        <strain evidence="3 4">YIM PH 21724</strain>
    </source>
</reference>